<dbReference type="PRINTS" id="PR00819">
    <property type="entry name" value="CBXCFQXSUPER"/>
</dbReference>
<dbReference type="PANTHER" id="PTHR43392">
    <property type="entry name" value="AAA-TYPE ATPASE FAMILY PROTEIN / ANKYRIN REPEAT FAMILY PROTEIN"/>
    <property type="match status" value="1"/>
</dbReference>
<evidence type="ECO:0000256" key="3">
    <source>
        <dbReference type="ARBA" id="ARBA00022840"/>
    </source>
</evidence>
<evidence type="ECO:0000256" key="2">
    <source>
        <dbReference type="ARBA" id="ARBA00022741"/>
    </source>
</evidence>
<dbReference type="InterPro" id="IPR003959">
    <property type="entry name" value="ATPase_AAA_core"/>
</dbReference>
<dbReference type="InterPro" id="IPR050773">
    <property type="entry name" value="CbxX/CfxQ_RuBisCO_ESX"/>
</dbReference>
<feature type="region of interest" description="Disordered" evidence="4">
    <location>
        <begin position="205"/>
        <end position="237"/>
    </location>
</feature>
<dbReference type="InterPro" id="IPR011990">
    <property type="entry name" value="TPR-like_helical_dom_sf"/>
</dbReference>
<feature type="compositionally biased region" description="Basic and acidic residues" evidence="4">
    <location>
        <begin position="205"/>
        <end position="227"/>
    </location>
</feature>
<dbReference type="Gene3D" id="1.10.8.60">
    <property type="match status" value="3"/>
</dbReference>
<dbReference type="InterPro" id="IPR041627">
    <property type="entry name" value="AAA_lid_6"/>
</dbReference>
<dbReference type="EMBL" id="JAOQJU010000013">
    <property type="protein sequence ID" value="MCU6687055.1"/>
    <property type="molecule type" value="Genomic_DNA"/>
</dbReference>
<dbReference type="InterPro" id="IPR027417">
    <property type="entry name" value="P-loop_NTPase"/>
</dbReference>
<comment type="caution">
    <text evidence="6">The sequence shown here is derived from an EMBL/GenBank/DDBJ whole genome shotgun (WGS) entry which is preliminary data.</text>
</comment>
<comment type="similarity">
    <text evidence="1">Belongs to the CbxX/CfxQ family.</text>
</comment>
<evidence type="ECO:0000256" key="1">
    <source>
        <dbReference type="ARBA" id="ARBA00010378"/>
    </source>
</evidence>
<gene>
    <name evidence="6" type="ORF">OCV99_10935</name>
</gene>
<dbReference type="RefSeq" id="WP_158370556.1">
    <property type="nucleotide sequence ID" value="NZ_JAOQJU010000013.1"/>
</dbReference>
<feature type="domain" description="AAA+ ATPase" evidence="5">
    <location>
        <begin position="850"/>
        <end position="989"/>
    </location>
</feature>
<dbReference type="SMART" id="SM00382">
    <property type="entry name" value="AAA"/>
    <property type="match status" value="4"/>
</dbReference>
<keyword evidence="2" id="KW-0547">Nucleotide-binding</keyword>
<protein>
    <submittedName>
        <fullName evidence="6">AAA family ATPase</fullName>
    </submittedName>
</protein>
<dbReference type="InterPro" id="IPR000641">
    <property type="entry name" value="CbxX/CfxQ"/>
</dbReference>
<feature type="domain" description="AAA+ ATPase" evidence="5">
    <location>
        <begin position="1130"/>
        <end position="1268"/>
    </location>
</feature>
<feature type="domain" description="AAA+ ATPase" evidence="5">
    <location>
        <begin position="300"/>
        <end position="438"/>
    </location>
</feature>
<dbReference type="CDD" id="cd00009">
    <property type="entry name" value="AAA"/>
    <property type="match status" value="3"/>
</dbReference>
<evidence type="ECO:0000313" key="6">
    <source>
        <dbReference type="EMBL" id="MCU6687055.1"/>
    </source>
</evidence>
<keyword evidence="3" id="KW-0067">ATP-binding</keyword>
<name>A0ABT2RNR2_9FIRM</name>
<evidence type="ECO:0000313" key="7">
    <source>
        <dbReference type="Proteomes" id="UP001652431"/>
    </source>
</evidence>
<dbReference type="Pfam" id="PF17866">
    <property type="entry name" value="AAA_lid_6"/>
    <property type="match status" value="4"/>
</dbReference>
<feature type="domain" description="AAA+ ATPase" evidence="5">
    <location>
        <begin position="572"/>
        <end position="710"/>
    </location>
</feature>
<proteinExistence type="inferred from homology"/>
<dbReference type="Proteomes" id="UP001652431">
    <property type="component" value="Unassembled WGS sequence"/>
</dbReference>
<dbReference type="Gene3D" id="1.25.40.10">
    <property type="entry name" value="Tetratricopeptide repeat domain"/>
    <property type="match status" value="1"/>
</dbReference>
<dbReference type="InterPro" id="IPR003593">
    <property type="entry name" value="AAA+_ATPase"/>
</dbReference>
<evidence type="ECO:0000256" key="4">
    <source>
        <dbReference type="SAM" id="MobiDB-lite"/>
    </source>
</evidence>
<dbReference type="PANTHER" id="PTHR43392:SF2">
    <property type="entry name" value="AAA-TYPE ATPASE FAMILY PROTEIN _ ANKYRIN REPEAT FAMILY PROTEIN"/>
    <property type="match status" value="1"/>
</dbReference>
<evidence type="ECO:0000259" key="5">
    <source>
        <dbReference type="SMART" id="SM00382"/>
    </source>
</evidence>
<dbReference type="SUPFAM" id="SSF81901">
    <property type="entry name" value="HCP-like"/>
    <property type="match status" value="1"/>
</dbReference>
<organism evidence="6 7">
    <name type="scientific">Dorea acetigenes</name>
    <dbReference type="NCBI Taxonomy" id="2981787"/>
    <lineage>
        <taxon>Bacteria</taxon>
        <taxon>Bacillati</taxon>
        <taxon>Bacillota</taxon>
        <taxon>Clostridia</taxon>
        <taxon>Lachnospirales</taxon>
        <taxon>Lachnospiraceae</taxon>
        <taxon>Dorea</taxon>
    </lineage>
</organism>
<reference evidence="6 7" key="1">
    <citation type="journal article" date="2021" name="ISME Commun">
        <title>Automated analysis of genomic sequences facilitates high-throughput and comprehensive description of bacteria.</title>
        <authorList>
            <person name="Hitch T.C.A."/>
        </authorList>
    </citation>
    <scope>NUCLEOTIDE SEQUENCE [LARGE SCALE GENOMIC DNA]</scope>
    <source>
        <strain evidence="6 7">Sanger_03</strain>
    </source>
</reference>
<keyword evidence="7" id="KW-1185">Reference proteome</keyword>
<dbReference type="Pfam" id="PF00004">
    <property type="entry name" value="AAA"/>
    <property type="match status" value="4"/>
</dbReference>
<accession>A0ABT2RNR2</accession>
<sequence length="1353" mass="152050">MDETLIIKYKRENNYREIARLAKTETPESQTSPDIVFAVAEAYENLRSYTKSIAWYRKYCDLEPSEEAYGFLIDVCFGNHDYQKIQDILKQMEEAGYTGYYYRAAVYELGHIEKKPLQKQIEDIQAFLDEQEDENYMLYLAADYVEAGEEKKASKLCKKLIRLFQNGESVEYAKRFLDAIGDGKAKDFLKQDIWEASGVYKHLKEEKPTEEKPLEKPSERPLEKSSEEDAPAVKSRKSLADVLGMQKKKKKEEDTLPKPIEKHMEEIVGMKELAGELNNLYRLLQFQKARLKKGFAHSAVNSNFIVCGERGTGKTEAAHVIAGVLYDFGVLSSKTVTETDYTKLVANTADETFNNIKDTFENSMGGVILIENIQEFYSDNPSAPGMDAVTQIEKAIREANGNVAVIITGDKNDTDKLLKVKYNFEDCFMNRVDLKGYSLTELCEIAKRIAEKQSYIISEEAALGLQKLLEREMKQPGFEYTRTVEEILGEAALHMAKRVSKKRHLKDEDLVLILAEDFETGEETETVEELLRQLDDMTGLQEVKDQVHKMVNTVLIQKKAAESGVQRKTGFGTMHMVFKGNAGTGKTTVARIIGKIYKNLGILPNGTLIECTRRDLVSEFVGKTAKLVQEKVKQAMGGILFIDEAYTLCKDDNDSFGQEAIDALVADIENYRDNLVVILAGYSADMDKFLNKNQGLRSRLATEIHFADYTIEEMTAIFAQMVKGKGLHLDIGLEKEIQNLLNEKSRVPDFGNARGVRNVVDEVVQNQNDRLVRLMMEGVNVSKNDYMIIKKEDITGVTSEESESTIEELKAQLNSLTGLNSVKKKVSAMIDSTMIVKAQKEKGLSTQGYGTLHLVFKGNAGTGKTTVARIIGQIYKRLGILPRGEVFVECGRSDLVSQYMGETAIKVKEKVKQAMGGILFIDEAYTLCRDQNDTAGKEALDTLVADIENYRDDLMVIIAGYSADMEQLLAMNQGLKSRFANEIIFEDYSVEELLSIFRGMCRSRGLILEENMDALIRSVIQKQSAMPDFGNARGVRNILDKIVEQRNIRIAEWMRNGRELTEEDYQRILKEDLEGLGGEREHTVSVEELMEELQSLTGLASVKEKVQKMMDSVLVNQKLKEMGLPAQGFGTLHMVFKGNAGTGKTTVARIIGKIYKALGVLPSGHLVECGRSDLVAEYVGQTAAKVKAKVKEARGGILFIDEAYTLSSGGAGDFGKEAIDTLVADIENYRDDLMLIVAGYSGEMDRFLDTNQGLKSRLSTELVFEDYTADELYSIFQGMLHKRAAVLEEGAEPTAREYLAEKSKGRDFGNARGVRNIVDKVIENRNVRLARMMREHIELDKDMVSTITREDFQ</sequence>
<dbReference type="SUPFAM" id="SSF52540">
    <property type="entry name" value="P-loop containing nucleoside triphosphate hydrolases"/>
    <property type="match status" value="4"/>
</dbReference>
<dbReference type="Gene3D" id="3.40.50.300">
    <property type="entry name" value="P-loop containing nucleotide triphosphate hydrolases"/>
    <property type="match status" value="4"/>
</dbReference>